<gene>
    <name evidence="1" type="ORF">PBIL07802_LOCUS28587</name>
</gene>
<organism evidence="1">
    <name type="scientific">Palpitomonas bilix</name>
    <dbReference type="NCBI Taxonomy" id="652834"/>
    <lineage>
        <taxon>Eukaryota</taxon>
        <taxon>Eukaryota incertae sedis</taxon>
    </lineage>
</organism>
<proteinExistence type="predicted"/>
<dbReference type="EMBL" id="HBIB01043774">
    <property type="protein sequence ID" value="CAE0266248.1"/>
    <property type="molecule type" value="Transcribed_RNA"/>
</dbReference>
<protein>
    <submittedName>
        <fullName evidence="1">Uncharacterized protein</fullName>
    </submittedName>
</protein>
<accession>A0A7S3GHD9</accession>
<reference evidence="1" key="1">
    <citation type="submission" date="2021-01" db="EMBL/GenBank/DDBJ databases">
        <authorList>
            <person name="Corre E."/>
            <person name="Pelletier E."/>
            <person name="Niang G."/>
            <person name="Scheremetjew M."/>
            <person name="Finn R."/>
            <person name="Kale V."/>
            <person name="Holt S."/>
            <person name="Cochrane G."/>
            <person name="Meng A."/>
            <person name="Brown T."/>
            <person name="Cohen L."/>
        </authorList>
    </citation>
    <scope>NUCLEOTIDE SEQUENCE</scope>
    <source>
        <strain evidence="1">NIES-2562</strain>
    </source>
</reference>
<name>A0A7S3GHD9_9EUKA</name>
<dbReference type="AlphaFoldDB" id="A0A7S3GHD9"/>
<evidence type="ECO:0000313" key="1">
    <source>
        <dbReference type="EMBL" id="CAE0266248.1"/>
    </source>
</evidence>
<sequence>MMDAARQSTQSLLTASLGHLHEVMGRGFGTDHIDFDYEELDLSTADFFNLMNAKDERDLAEVKKQIRATMDADEFNQMIREYATEELKGVGLLDHTTVVALPVAKDK</sequence>